<evidence type="ECO:0000313" key="3">
    <source>
        <dbReference type="Proteomes" id="UP000009309"/>
    </source>
</evidence>
<evidence type="ECO:0000313" key="2">
    <source>
        <dbReference type="EMBL" id="CCH53957.1"/>
    </source>
</evidence>
<feature type="compositionally biased region" description="Polar residues" evidence="1">
    <location>
        <begin position="19"/>
        <end position="34"/>
    </location>
</feature>
<keyword evidence="3" id="KW-1185">Reference proteome</keyword>
<protein>
    <submittedName>
        <fullName evidence="2">Uncharacterized protein</fullName>
    </submittedName>
</protein>
<comment type="caution">
    <text evidence="2">The sequence shown here is derived from an EMBL/GenBank/DDBJ whole genome shotgun (WGS) entry which is preliminary data.</text>
</comment>
<feature type="region of interest" description="Disordered" evidence="1">
    <location>
        <begin position="1"/>
        <end position="82"/>
    </location>
</feature>
<dbReference type="AlphaFoldDB" id="I2GJ82"/>
<proteinExistence type="predicted"/>
<organism evidence="2 3">
    <name type="scientific">Fibrisoma limi BUZ 3</name>
    <dbReference type="NCBI Taxonomy" id="1185876"/>
    <lineage>
        <taxon>Bacteria</taxon>
        <taxon>Pseudomonadati</taxon>
        <taxon>Bacteroidota</taxon>
        <taxon>Cytophagia</taxon>
        <taxon>Cytophagales</taxon>
        <taxon>Spirosomataceae</taxon>
        <taxon>Fibrisoma</taxon>
    </lineage>
</organism>
<gene>
    <name evidence="2" type="ORF">BN8_03093</name>
</gene>
<feature type="compositionally biased region" description="Polar residues" evidence="1">
    <location>
        <begin position="70"/>
        <end position="82"/>
    </location>
</feature>
<dbReference type="EMBL" id="CAIT01000006">
    <property type="protein sequence ID" value="CCH53957.1"/>
    <property type="molecule type" value="Genomic_DNA"/>
</dbReference>
<reference evidence="2 3" key="1">
    <citation type="journal article" date="2012" name="J. Bacteriol.">
        <title>Genome Sequence of the Filamentous Bacterium Fibrisoma limi BUZ 3T.</title>
        <authorList>
            <person name="Filippini M."/>
            <person name="Qi W."/>
            <person name="Jaenicke S."/>
            <person name="Goesmann A."/>
            <person name="Smits T.H."/>
            <person name="Bagheri H.C."/>
        </authorList>
    </citation>
    <scope>NUCLEOTIDE SEQUENCE [LARGE SCALE GENOMIC DNA]</scope>
    <source>
        <strain evidence="3">BUZ 3T</strain>
    </source>
</reference>
<sequence length="82" mass="8111">MNKQIVFFPNEDADGGSPADNNSAADSGVTTGSGLSELDDTGTSGLSDEGGTTGDGAPGEAGFAEEDSNRGQLGNESMRTAP</sequence>
<accession>I2GJ82</accession>
<dbReference type="Proteomes" id="UP000009309">
    <property type="component" value="Unassembled WGS sequence"/>
</dbReference>
<dbReference type="RefSeq" id="WP_009282537.1">
    <property type="nucleotide sequence ID" value="NZ_CAIT01000006.1"/>
</dbReference>
<evidence type="ECO:0000256" key="1">
    <source>
        <dbReference type="SAM" id="MobiDB-lite"/>
    </source>
</evidence>
<name>I2GJ82_9BACT</name>